<evidence type="ECO:0000313" key="1">
    <source>
        <dbReference type="EMBL" id="EYD76561.1"/>
    </source>
</evidence>
<sequence>MTVGNPGEFARRAVTAVGLQGECIDGHGVWPIFNRGALCREPLQRAWPFERLSTFKYIPDNVRSLYESL</sequence>
<organism evidence="1 2">
    <name type="scientific">Rubellimicrobium mesophilum DSM 19309</name>
    <dbReference type="NCBI Taxonomy" id="442562"/>
    <lineage>
        <taxon>Bacteria</taxon>
        <taxon>Pseudomonadati</taxon>
        <taxon>Pseudomonadota</taxon>
        <taxon>Alphaproteobacteria</taxon>
        <taxon>Rhodobacterales</taxon>
        <taxon>Roseobacteraceae</taxon>
        <taxon>Rubellimicrobium</taxon>
    </lineage>
</organism>
<dbReference type="AlphaFoldDB" id="A0A017HQE1"/>
<dbReference type="EMBL" id="AOSK01000042">
    <property type="protein sequence ID" value="EYD76561.1"/>
    <property type="molecule type" value="Genomic_DNA"/>
</dbReference>
<dbReference type="Proteomes" id="UP000019666">
    <property type="component" value="Unassembled WGS sequence"/>
</dbReference>
<dbReference type="HOGENOM" id="CLU_2773367_0_0_5"/>
<protein>
    <submittedName>
        <fullName evidence="1">Uncharacterized protein</fullName>
    </submittedName>
</protein>
<reference evidence="1 2" key="1">
    <citation type="submission" date="2013-02" db="EMBL/GenBank/DDBJ databases">
        <authorList>
            <person name="Fiebig A."/>
            <person name="Goeker M."/>
            <person name="Klenk H.-P.P."/>
        </authorList>
    </citation>
    <scope>NUCLEOTIDE SEQUENCE [LARGE SCALE GENOMIC DNA]</scope>
    <source>
        <strain evidence="1 2">DSM 19309</strain>
    </source>
</reference>
<dbReference type="STRING" id="442562.Rumeso_01841"/>
<accession>A0A017HQE1</accession>
<evidence type="ECO:0000313" key="2">
    <source>
        <dbReference type="Proteomes" id="UP000019666"/>
    </source>
</evidence>
<comment type="caution">
    <text evidence="1">The sequence shown here is derived from an EMBL/GenBank/DDBJ whole genome shotgun (WGS) entry which is preliminary data.</text>
</comment>
<keyword evidence="2" id="KW-1185">Reference proteome</keyword>
<gene>
    <name evidence="1" type="ORF">Rumeso_01841</name>
</gene>
<proteinExistence type="predicted"/>
<name>A0A017HQE1_9RHOB</name>